<dbReference type="AlphaFoldDB" id="A0A1I5ID45"/>
<evidence type="ECO:0000313" key="2">
    <source>
        <dbReference type="EMBL" id="SFO58180.1"/>
    </source>
</evidence>
<reference evidence="3" key="1">
    <citation type="submission" date="2016-10" db="EMBL/GenBank/DDBJ databases">
        <authorList>
            <person name="Varghese N."/>
            <person name="Submissions S."/>
        </authorList>
    </citation>
    <scope>NUCLEOTIDE SEQUENCE [LARGE SCALE GENOMIC DNA]</scope>
    <source>
        <strain evidence="3">DSM 43161</strain>
    </source>
</reference>
<organism evidence="2 3">
    <name type="scientific">Geodermatophilus obscurus</name>
    <dbReference type="NCBI Taxonomy" id="1861"/>
    <lineage>
        <taxon>Bacteria</taxon>
        <taxon>Bacillati</taxon>
        <taxon>Actinomycetota</taxon>
        <taxon>Actinomycetes</taxon>
        <taxon>Geodermatophilales</taxon>
        <taxon>Geodermatophilaceae</taxon>
        <taxon>Geodermatophilus</taxon>
    </lineage>
</organism>
<dbReference type="Proteomes" id="UP000183642">
    <property type="component" value="Unassembled WGS sequence"/>
</dbReference>
<keyword evidence="3" id="KW-1185">Reference proteome</keyword>
<dbReference type="EMBL" id="FOWE01000013">
    <property type="protein sequence ID" value="SFO58180.1"/>
    <property type="molecule type" value="Genomic_DNA"/>
</dbReference>
<gene>
    <name evidence="2" type="ORF">SAMN05660359_04492</name>
</gene>
<evidence type="ECO:0000256" key="1">
    <source>
        <dbReference type="SAM" id="MobiDB-lite"/>
    </source>
</evidence>
<dbReference type="OrthoDB" id="9945540at2"/>
<evidence type="ECO:0000313" key="3">
    <source>
        <dbReference type="Proteomes" id="UP000183642"/>
    </source>
</evidence>
<sequence length="115" mass="13310">MELHWPEIPAPIVKEAHRLEYRLEQGWRPPEQFGVRIESAEAGIVHSPAVSLVMDIYPAIRVIYAPEDERIGRKLMLHLDRHGRDVPRPREFDPRLLEEAALPPRSPGQPATERR</sequence>
<protein>
    <submittedName>
        <fullName evidence="2">Uncharacterized protein</fullName>
    </submittedName>
</protein>
<proteinExistence type="predicted"/>
<feature type="region of interest" description="Disordered" evidence="1">
    <location>
        <begin position="83"/>
        <end position="115"/>
    </location>
</feature>
<dbReference type="RefSeq" id="WP_075015738.1">
    <property type="nucleotide sequence ID" value="NZ_FOWE01000013.1"/>
</dbReference>
<name>A0A1I5ID45_9ACTN</name>
<feature type="compositionally biased region" description="Basic and acidic residues" evidence="1">
    <location>
        <begin position="83"/>
        <end position="98"/>
    </location>
</feature>
<accession>A0A1I5ID45</accession>